<reference evidence="1 2" key="1">
    <citation type="submission" date="2018-11" db="EMBL/GenBank/DDBJ databases">
        <authorList>
            <consortium name="Pathogen Informatics"/>
        </authorList>
    </citation>
    <scope>NUCLEOTIDE SEQUENCE [LARGE SCALE GENOMIC DNA]</scope>
</reference>
<proteinExistence type="predicted"/>
<dbReference type="PANTHER" id="PTHR42698">
    <property type="entry name" value="GTPASE ERA"/>
    <property type="match status" value="1"/>
</dbReference>
<evidence type="ECO:0008006" key="3">
    <source>
        <dbReference type="Google" id="ProtNLM"/>
    </source>
</evidence>
<protein>
    <recommendedName>
        <fullName evidence="3">KH type-2 domain-containing protein</fullName>
    </recommendedName>
</protein>
<organism evidence="1 2">
    <name type="scientific">Strongylus vulgaris</name>
    <name type="common">Blood worm</name>
    <dbReference type="NCBI Taxonomy" id="40348"/>
    <lineage>
        <taxon>Eukaryota</taxon>
        <taxon>Metazoa</taxon>
        <taxon>Ecdysozoa</taxon>
        <taxon>Nematoda</taxon>
        <taxon>Chromadorea</taxon>
        <taxon>Rhabditida</taxon>
        <taxon>Rhabditina</taxon>
        <taxon>Rhabditomorpha</taxon>
        <taxon>Strongyloidea</taxon>
        <taxon>Strongylidae</taxon>
        <taxon>Strongylus</taxon>
    </lineage>
</organism>
<dbReference type="GO" id="GO:0005759">
    <property type="term" value="C:mitochondrial matrix"/>
    <property type="evidence" value="ECO:0007669"/>
    <property type="project" value="TreeGrafter"/>
</dbReference>
<evidence type="ECO:0000313" key="2">
    <source>
        <dbReference type="Proteomes" id="UP000270094"/>
    </source>
</evidence>
<dbReference type="Proteomes" id="UP000270094">
    <property type="component" value="Unassembled WGS sequence"/>
</dbReference>
<dbReference type="AlphaFoldDB" id="A0A3P7KMJ2"/>
<dbReference type="GO" id="GO:0019843">
    <property type="term" value="F:rRNA binding"/>
    <property type="evidence" value="ECO:0007669"/>
    <property type="project" value="TreeGrafter"/>
</dbReference>
<accession>A0A3P7KMJ2</accession>
<dbReference type="InterPro" id="IPR005662">
    <property type="entry name" value="GTPase_Era-like"/>
</dbReference>
<name>A0A3P7KMJ2_STRVU</name>
<dbReference type="GO" id="GO:0005525">
    <property type="term" value="F:GTP binding"/>
    <property type="evidence" value="ECO:0007669"/>
    <property type="project" value="InterPro"/>
</dbReference>
<gene>
    <name evidence="1" type="ORF">SVUK_LOCUS6883</name>
</gene>
<dbReference type="GO" id="GO:0043024">
    <property type="term" value="F:ribosomal small subunit binding"/>
    <property type="evidence" value="ECO:0007669"/>
    <property type="project" value="TreeGrafter"/>
</dbReference>
<dbReference type="Gene3D" id="3.30.300.20">
    <property type="match status" value="1"/>
</dbReference>
<dbReference type="OrthoDB" id="8954335at2759"/>
<dbReference type="SUPFAM" id="SSF54814">
    <property type="entry name" value="Prokaryotic type KH domain (KH-domain type II)"/>
    <property type="match status" value="1"/>
</dbReference>
<dbReference type="InterPro" id="IPR009019">
    <property type="entry name" value="KH_sf_prok-type"/>
</dbReference>
<dbReference type="EMBL" id="UYYB01022558">
    <property type="protein sequence ID" value="VDM71885.1"/>
    <property type="molecule type" value="Genomic_DNA"/>
</dbReference>
<keyword evidence="2" id="KW-1185">Reference proteome</keyword>
<dbReference type="InterPro" id="IPR015946">
    <property type="entry name" value="KH_dom-like_a/b"/>
</dbReference>
<dbReference type="PANTHER" id="PTHR42698:SF1">
    <property type="entry name" value="GTPASE ERA, MITOCHONDRIAL"/>
    <property type="match status" value="1"/>
</dbReference>
<evidence type="ECO:0000313" key="1">
    <source>
        <dbReference type="EMBL" id="VDM71885.1"/>
    </source>
</evidence>
<sequence length="190" mass="22095">MRLHDDTTTMQDEAWQEQFRKLIAKPTHRVGFAETKRLFMNVRGWSNFDAVFFVSSLTGEGIEPLRDHLKKLSIERKWRMDEMAVTSRDPQQICIDSVRAALLDTTPSNVAYQLKPRINEWKVDGEVLQIIVEINCDKERIGRLIIGKVGGRRIAEIGKRVNDHMHTLFARQLFVRILVKHNGKIVEFLN</sequence>
<dbReference type="GO" id="GO:0000028">
    <property type="term" value="P:ribosomal small subunit assembly"/>
    <property type="evidence" value="ECO:0007669"/>
    <property type="project" value="TreeGrafter"/>
</dbReference>